<evidence type="ECO:0000313" key="2">
    <source>
        <dbReference type="EMBL" id="GLI33359.1"/>
    </source>
</evidence>
<feature type="domain" description="DDH" evidence="1">
    <location>
        <begin position="14"/>
        <end position="152"/>
    </location>
</feature>
<gene>
    <name evidence="2" type="ORF">DAMNIGENAA_07920</name>
</gene>
<dbReference type="PANTHER" id="PTHR47618:SF1">
    <property type="entry name" value="BIFUNCTIONAL OLIGORIBONUCLEASE AND PAP PHOSPHATASE NRNA"/>
    <property type="match status" value="1"/>
</dbReference>
<dbReference type="AlphaFoldDB" id="A0A9W6CVL6"/>
<keyword evidence="3" id="KW-1185">Reference proteome</keyword>
<dbReference type="PANTHER" id="PTHR47618">
    <property type="entry name" value="BIFUNCTIONAL OLIGORIBONUCLEASE AND PAP PHOSPHATASE NRNA"/>
    <property type="match status" value="1"/>
</dbReference>
<dbReference type="SUPFAM" id="SSF64182">
    <property type="entry name" value="DHH phosphoesterases"/>
    <property type="match status" value="1"/>
</dbReference>
<name>A0A9W6CVL6_9BACT</name>
<evidence type="ECO:0000259" key="1">
    <source>
        <dbReference type="Pfam" id="PF01368"/>
    </source>
</evidence>
<comment type="caution">
    <text evidence="2">The sequence shown here is derived from an EMBL/GenBank/DDBJ whole genome shotgun (WGS) entry which is preliminary data.</text>
</comment>
<dbReference type="Pfam" id="PF01368">
    <property type="entry name" value="DHH"/>
    <property type="match status" value="1"/>
</dbReference>
<dbReference type="InterPro" id="IPR038763">
    <property type="entry name" value="DHH_sf"/>
</dbReference>
<sequence length="319" mass="36472">MEEVYSLFATKDQVLITIDPDPDAIGAALAFKRLLWHKVQSVTIGMIRPIRRLNNITMVRLLKLPLVLLEKKQTKQFDKYVIVDGQPSHNAFFSQFSYSVVIDHHPVNSSVESPFVDIRPEYGSTSTILTEYLKAAKIKPSQTLSTSLLYGIKTDTRNFERHTILDDIESFRYLFPLANHNVLRKIEISDLSLQDLKFFHRAVERKHIIKDRIFSHLEKVPSADILVVIAEFFLKIHDISWSIISGIYENSLIIVIRNDGFRKDAGKIVRQAFGDIGCAGGHEAMARAEIPMDKLKDVIQEPTSPNIERFIHKALFPFS</sequence>
<evidence type="ECO:0000313" key="3">
    <source>
        <dbReference type="Proteomes" id="UP001144372"/>
    </source>
</evidence>
<reference evidence="2" key="1">
    <citation type="submission" date="2022-12" db="EMBL/GenBank/DDBJ databases">
        <title>Reference genome sequencing for broad-spectrum identification of bacterial and archaeal isolates by mass spectrometry.</title>
        <authorList>
            <person name="Sekiguchi Y."/>
            <person name="Tourlousse D.M."/>
        </authorList>
    </citation>
    <scope>NUCLEOTIDE SEQUENCE</scope>
    <source>
        <strain evidence="2">ASRB1</strain>
    </source>
</reference>
<protein>
    <submittedName>
        <fullName evidence="2">DHH family phosphoesterase</fullName>
    </submittedName>
</protein>
<accession>A0A9W6CVL6</accession>
<dbReference type="EMBL" id="BSDR01000001">
    <property type="protein sequence ID" value="GLI33359.1"/>
    <property type="molecule type" value="Genomic_DNA"/>
</dbReference>
<dbReference type="InterPro" id="IPR051319">
    <property type="entry name" value="Oligoribo/pAp-PDE_c-di-AMP_PDE"/>
</dbReference>
<dbReference type="InterPro" id="IPR001667">
    <property type="entry name" value="DDH_dom"/>
</dbReference>
<proteinExistence type="predicted"/>
<dbReference type="Gene3D" id="3.90.1640.10">
    <property type="entry name" value="inorganic pyrophosphatase (n-terminal core)"/>
    <property type="match status" value="1"/>
</dbReference>
<dbReference type="Proteomes" id="UP001144372">
    <property type="component" value="Unassembled WGS sequence"/>
</dbReference>
<organism evidence="2 3">
    <name type="scientific">Desulforhabdus amnigena</name>
    <dbReference type="NCBI Taxonomy" id="40218"/>
    <lineage>
        <taxon>Bacteria</taxon>
        <taxon>Pseudomonadati</taxon>
        <taxon>Thermodesulfobacteriota</taxon>
        <taxon>Syntrophobacteria</taxon>
        <taxon>Syntrophobacterales</taxon>
        <taxon>Syntrophobacteraceae</taxon>
        <taxon>Desulforhabdus</taxon>
    </lineage>
</organism>